<dbReference type="Proteomes" id="UP001189813">
    <property type="component" value="Unassembled WGS sequence"/>
</dbReference>
<keyword evidence="8 11" id="KW-0472">Membrane</keyword>
<comment type="subcellular location">
    <subcellularLocation>
        <location evidence="1">Cell inner membrane</location>
        <topology evidence="1">Single-pass membrane protein</topology>
    </subcellularLocation>
</comment>
<dbReference type="Gene3D" id="3.55.40.10">
    <property type="entry name" value="minor pseudopilin epsh domain"/>
    <property type="match status" value="1"/>
</dbReference>
<dbReference type="EMBL" id="CATZBU010000001">
    <property type="protein sequence ID" value="CAJ0775686.1"/>
    <property type="molecule type" value="Genomic_DNA"/>
</dbReference>
<reference evidence="13 14" key="1">
    <citation type="submission" date="2023-07" db="EMBL/GenBank/DDBJ databases">
        <authorList>
            <person name="Peeters C."/>
        </authorList>
    </citation>
    <scope>NUCLEOTIDE SEQUENCE [LARGE SCALE GENOMIC DNA]</scope>
    <source>
        <strain evidence="13 14">LMG 19083</strain>
    </source>
</reference>
<keyword evidence="14" id="KW-1185">Reference proteome</keyword>
<gene>
    <name evidence="13" type="ORF">LMG19083_00063</name>
</gene>
<evidence type="ECO:0000256" key="7">
    <source>
        <dbReference type="ARBA" id="ARBA00022989"/>
    </source>
</evidence>
<organism evidence="13 14">
    <name type="scientific">Ralstonia psammae</name>
    <dbReference type="NCBI Taxonomy" id="3058598"/>
    <lineage>
        <taxon>Bacteria</taxon>
        <taxon>Pseudomonadati</taxon>
        <taxon>Pseudomonadota</taxon>
        <taxon>Betaproteobacteria</taxon>
        <taxon>Burkholderiales</taxon>
        <taxon>Burkholderiaceae</taxon>
        <taxon>Ralstonia</taxon>
    </lineage>
</organism>
<protein>
    <recommendedName>
        <fullName evidence="2">Type II secretion system protein H</fullName>
    </recommendedName>
    <alternativeName>
        <fullName evidence="10">General secretion pathway protein H</fullName>
    </alternativeName>
</protein>
<dbReference type="InterPro" id="IPR045584">
    <property type="entry name" value="Pilin-like"/>
</dbReference>
<accession>A0ABM9IXM1</accession>
<sequence length="193" mass="20478">MLALTPKRRGPCQAGVTFAEMIVVIAIVGLLAVMALPSIVDRWQRETVISLAEQFASNVSLARATAQYRHVQAHLQPLCPCGDWDMGWQLTTSPPAGTPDVTLPPASGDGTLVATVSTPPMPSVRIRFRIPGNTLSYAPVGYSRNSNGGALHGTLTISSGRHTRQVRVNSAGRARICDPATDPRNCPATGDDP</sequence>
<comment type="caution">
    <text evidence="13">The sequence shown here is derived from an EMBL/GenBank/DDBJ whole genome shotgun (WGS) entry which is preliminary data.</text>
</comment>
<evidence type="ECO:0000256" key="11">
    <source>
        <dbReference type="SAM" id="Phobius"/>
    </source>
</evidence>
<dbReference type="RefSeq" id="WP_316663397.1">
    <property type="nucleotide sequence ID" value="NZ_CATZBU010000001.1"/>
</dbReference>
<dbReference type="InterPro" id="IPR022346">
    <property type="entry name" value="T2SS_GspH"/>
</dbReference>
<proteinExistence type="inferred from homology"/>
<evidence type="ECO:0000256" key="4">
    <source>
        <dbReference type="ARBA" id="ARBA00022481"/>
    </source>
</evidence>
<feature type="transmembrane region" description="Helical" evidence="11">
    <location>
        <begin position="21"/>
        <end position="40"/>
    </location>
</feature>
<keyword evidence="3" id="KW-1003">Cell membrane</keyword>
<dbReference type="Pfam" id="PF12019">
    <property type="entry name" value="GspH"/>
    <property type="match status" value="1"/>
</dbReference>
<evidence type="ECO:0000256" key="5">
    <source>
        <dbReference type="ARBA" id="ARBA00022519"/>
    </source>
</evidence>
<dbReference type="SUPFAM" id="SSF54523">
    <property type="entry name" value="Pili subunits"/>
    <property type="match status" value="1"/>
</dbReference>
<evidence type="ECO:0000256" key="8">
    <source>
        <dbReference type="ARBA" id="ARBA00023136"/>
    </source>
</evidence>
<keyword evidence="7 11" id="KW-1133">Transmembrane helix</keyword>
<keyword evidence="6 11" id="KW-0812">Transmembrane</keyword>
<name>A0ABM9IXM1_9RALS</name>
<comment type="similarity">
    <text evidence="9">Belongs to the GSP H family.</text>
</comment>
<keyword evidence="5" id="KW-0997">Cell inner membrane</keyword>
<keyword evidence="4" id="KW-0488">Methylation</keyword>
<dbReference type="InterPro" id="IPR012902">
    <property type="entry name" value="N_methyl_site"/>
</dbReference>
<dbReference type="NCBIfam" id="TIGR02532">
    <property type="entry name" value="IV_pilin_GFxxxE"/>
    <property type="match status" value="1"/>
</dbReference>
<evidence type="ECO:0000259" key="12">
    <source>
        <dbReference type="Pfam" id="PF12019"/>
    </source>
</evidence>
<evidence type="ECO:0000256" key="2">
    <source>
        <dbReference type="ARBA" id="ARBA00021549"/>
    </source>
</evidence>
<evidence type="ECO:0000256" key="10">
    <source>
        <dbReference type="ARBA" id="ARBA00030775"/>
    </source>
</evidence>
<dbReference type="Pfam" id="PF07963">
    <property type="entry name" value="N_methyl"/>
    <property type="match status" value="1"/>
</dbReference>
<evidence type="ECO:0000256" key="1">
    <source>
        <dbReference type="ARBA" id="ARBA00004377"/>
    </source>
</evidence>
<evidence type="ECO:0000256" key="3">
    <source>
        <dbReference type="ARBA" id="ARBA00022475"/>
    </source>
</evidence>
<evidence type="ECO:0000256" key="6">
    <source>
        <dbReference type="ARBA" id="ARBA00022692"/>
    </source>
</evidence>
<evidence type="ECO:0000313" key="13">
    <source>
        <dbReference type="EMBL" id="CAJ0775686.1"/>
    </source>
</evidence>
<evidence type="ECO:0000256" key="9">
    <source>
        <dbReference type="ARBA" id="ARBA00025772"/>
    </source>
</evidence>
<evidence type="ECO:0000313" key="14">
    <source>
        <dbReference type="Proteomes" id="UP001189813"/>
    </source>
</evidence>
<feature type="domain" description="General secretion pathway GspH" evidence="12">
    <location>
        <begin position="52"/>
        <end position="172"/>
    </location>
</feature>